<keyword evidence="2" id="KW-1185">Reference proteome</keyword>
<evidence type="ECO:0000313" key="2">
    <source>
        <dbReference type="Proteomes" id="UP000078561"/>
    </source>
</evidence>
<dbReference type="InParanoid" id="A0A163K780"/>
<accession>A0A163K780</accession>
<evidence type="ECO:0000313" key="1">
    <source>
        <dbReference type="EMBL" id="SAM09107.1"/>
    </source>
</evidence>
<dbReference type="AlphaFoldDB" id="A0A163K780"/>
<dbReference type="EMBL" id="LT554985">
    <property type="protein sequence ID" value="SAM09107.1"/>
    <property type="molecule type" value="Genomic_DNA"/>
</dbReference>
<proteinExistence type="predicted"/>
<organism evidence="1">
    <name type="scientific">Absidia glauca</name>
    <name type="common">Pin mould</name>
    <dbReference type="NCBI Taxonomy" id="4829"/>
    <lineage>
        <taxon>Eukaryota</taxon>
        <taxon>Fungi</taxon>
        <taxon>Fungi incertae sedis</taxon>
        <taxon>Mucoromycota</taxon>
        <taxon>Mucoromycotina</taxon>
        <taxon>Mucoromycetes</taxon>
        <taxon>Mucorales</taxon>
        <taxon>Cunninghamellaceae</taxon>
        <taxon>Absidia</taxon>
    </lineage>
</organism>
<name>A0A163K780_ABSGL</name>
<protein>
    <submittedName>
        <fullName evidence="1">Uncharacterized protein</fullName>
    </submittedName>
</protein>
<sequence>METAQGQKITFGDIVLIAHDDRYLTVADDYTQLSFQPSDPTGKSQKLLICGKEGEDFYLTFKYAPGFIRLEGSHLLNGAAWPDRTYFNLDRLKLALGVDHLTFCLTEE</sequence>
<gene>
    <name evidence="1" type="primary">ABSGL_14781.1 scaffold 14966</name>
</gene>
<reference evidence="1" key="1">
    <citation type="submission" date="2016-04" db="EMBL/GenBank/DDBJ databases">
        <authorList>
            <person name="Evans L.H."/>
            <person name="Alamgir A."/>
            <person name="Owens N."/>
            <person name="Weber N.D."/>
            <person name="Virtaneva K."/>
            <person name="Barbian K."/>
            <person name="Babar A."/>
            <person name="Rosenke K."/>
        </authorList>
    </citation>
    <scope>NUCLEOTIDE SEQUENCE [LARGE SCALE GENOMIC DNA]</scope>
    <source>
        <strain evidence="1">CBS 101.48</strain>
    </source>
</reference>
<dbReference type="Proteomes" id="UP000078561">
    <property type="component" value="Unassembled WGS sequence"/>
</dbReference>